<accession>A0A6A6JNP7</accession>
<evidence type="ECO:0000313" key="3">
    <source>
        <dbReference type="Proteomes" id="UP000800097"/>
    </source>
</evidence>
<dbReference type="Proteomes" id="UP000800097">
    <property type="component" value="Unassembled WGS sequence"/>
</dbReference>
<organism evidence="2 3">
    <name type="scientific">Westerdykella ornata</name>
    <dbReference type="NCBI Taxonomy" id="318751"/>
    <lineage>
        <taxon>Eukaryota</taxon>
        <taxon>Fungi</taxon>
        <taxon>Dikarya</taxon>
        <taxon>Ascomycota</taxon>
        <taxon>Pezizomycotina</taxon>
        <taxon>Dothideomycetes</taxon>
        <taxon>Pleosporomycetidae</taxon>
        <taxon>Pleosporales</taxon>
        <taxon>Sporormiaceae</taxon>
        <taxon>Westerdykella</taxon>
    </lineage>
</organism>
<keyword evidence="3" id="KW-1185">Reference proteome</keyword>
<dbReference type="SUPFAM" id="SSF51197">
    <property type="entry name" value="Clavaminate synthase-like"/>
    <property type="match status" value="1"/>
</dbReference>
<sequence length="840" mass="92745">MAVHTIIVRNMSNHDQRFQVHGWNGNKDIVVHGHSEQRIQAADGTSGAIIAVHDGVVAEQAEITKCGYMGNDFIDLSNICGAGGNMIVQQVGDNKTRKGHPTFMQALNEAWRKASPDTKNKLKNCVHVKDGRVVRIDAPKNFPELEKFVRTFADGRTYIGIGAWNGFAGNPNDNHQSSAAHGSKDILVCWNDGDATPNDVSAPSPGYNAVRAASGARAGVGAPATASKDPGPGIELTNKSNKEAEYFFYDNYWNGNGTAGANFDKPLKSVKLRPGQKQFVSLPATFKGRLQRGTQLPCTWVEFQLDASDDHRAHGDISLQQGCDGAATIASTDGTNVINGFTHDVVSKAPDAACRRKPNGERAIDTTVGNWNGGPNKAAIDYLNKVVGQRKAYILGGTGVPDVASKNKRLAVVKAMINSSLDPDGTQTTLNSLPQYPTYMCRPSADVFDLQSPRALCEKLPQSGDLWKNVRKVLRNSNFRCVDPWDISTVDDGHLFGPDHRDKPHYLRYEAFEEPMSGREAAQLVLADMLKYGSSKLESHLLPATSRTNAEDLASDLLLNIGDPSYIGTGHALWNVPVPRLAARWRLPPFINEFRDYNQLLGEEPMTANLFPFGAIADLHHDVGFVPSTLIQGKKLWLIYPPTEANIDALVKAYASRSKKQTPRIFRNFKSFTNGIAFIQNEGTTLWVPPFCPHAVFTIESSILLGGEVYAKYKFPQRLRYARLLVPWERAFGRTRNHDSEVRELFSHLEKVLETGDMDLQAAVVNAWEAIKVTEVAKLLRGTDFDIQNIQDHWRVFTSSWTHCPLCNAMLCDEGPTRGRAKKVSRFVCHYEAYHGPITV</sequence>
<evidence type="ECO:0000313" key="2">
    <source>
        <dbReference type="EMBL" id="KAF2277763.1"/>
    </source>
</evidence>
<protein>
    <recommendedName>
        <fullName evidence="1">JmjC domain-containing protein</fullName>
    </recommendedName>
</protein>
<dbReference type="EMBL" id="ML986489">
    <property type="protein sequence ID" value="KAF2277763.1"/>
    <property type="molecule type" value="Genomic_DNA"/>
</dbReference>
<reference evidence="2" key="1">
    <citation type="journal article" date="2020" name="Stud. Mycol.">
        <title>101 Dothideomycetes genomes: a test case for predicting lifestyles and emergence of pathogens.</title>
        <authorList>
            <person name="Haridas S."/>
            <person name="Albert R."/>
            <person name="Binder M."/>
            <person name="Bloem J."/>
            <person name="Labutti K."/>
            <person name="Salamov A."/>
            <person name="Andreopoulos B."/>
            <person name="Baker S."/>
            <person name="Barry K."/>
            <person name="Bills G."/>
            <person name="Bluhm B."/>
            <person name="Cannon C."/>
            <person name="Castanera R."/>
            <person name="Culley D."/>
            <person name="Daum C."/>
            <person name="Ezra D."/>
            <person name="Gonzalez J."/>
            <person name="Henrissat B."/>
            <person name="Kuo A."/>
            <person name="Liang C."/>
            <person name="Lipzen A."/>
            <person name="Lutzoni F."/>
            <person name="Magnuson J."/>
            <person name="Mondo S."/>
            <person name="Nolan M."/>
            <person name="Ohm R."/>
            <person name="Pangilinan J."/>
            <person name="Park H.-J."/>
            <person name="Ramirez L."/>
            <person name="Alfaro M."/>
            <person name="Sun H."/>
            <person name="Tritt A."/>
            <person name="Yoshinaga Y."/>
            <person name="Zwiers L.-H."/>
            <person name="Turgeon B."/>
            <person name="Goodwin S."/>
            <person name="Spatafora J."/>
            <person name="Crous P."/>
            <person name="Grigoriev I."/>
        </authorList>
    </citation>
    <scope>NUCLEOTIDE SEQUENCE</scope>
    <source>
        <strain evidence="2">CBS 379.55</strain>
    </source>
</reference>
<feature type="domain" description="JmjC" evidence="1">
    <location>
        <begin position="576"/>
        <end position="726"/>
    </location>
</feature>
<dbReference type="GeneID" id="54555813"/>
<dbReference type="PROSITE" id="PS51184">
    <property type="entry name" value="JMJC"/>
    <property type="match status" value="1"/>
</dbReference>
<dbReference type="InterPro" id="IPR003347">
    <property type="entry name" value="JmjC_dom"/>
</dbReference>
<dbReference type="Gene3D" id="2.60.120.650">
    <property type="entry name" value="Cupin"/>
    <property type="match status" value="1"/>
</dbReference>
<dbReference type="AlphaFoldDB" id="A0A6A6JNP7"/>
<evidence type="ECO:0000259" key="1">
    <source>
        <dbReference type="PROSITE" id="PS51184"/>
    </source>
</evidence>
<proteinExistence type="predicted"/>
<gene>
    <name evidence="2" type="ORF">EI97DRAFT_500015</name>
</gene>
<dbReference type="RefSeq" id="XP_033655302.1">
    <property type="nucleotide sequence ID" value="XM_033802638.1"/>
</dbReference>
<name>A0A6A6JNP7_WESOR</name>
<dbReference type="OrthoDB" id="3790934at2759"/>